<gene>
    <name evidence="2" type="ORF">J3D65DRAFT_664091</name>
</gene>
<protein>
    <submittedName>
        <fullName evidence="2">Uncharacterized protein</fullName>
    </submittedName>
</protein>
<accession>A0ABR1MDJ3</accession>
<sequence>MFTNLFSNIQNTLQRLNRQVEQALQEALDQAAEARQAQQHQEGSSSSSNSAQQRGAPSSSPSLTPRVRDVHAAKQLLMRPPCNLPLELVVLVLDYAEYWPVLARAGRADRVRLDAGFLPGNCIADLYLASPALPLADVDRGERAKPREVRVWVKSRDQGWVSQDRRGLDPYAQSYSWFDACIFRPTSPSISSSTSTTIALPHLDRVAKPADAVGALAAASMCFVPRTVVKQRQNEQTGLLEDVHETEEIGLWRLQCNRVAEPRPWQHRIVWREGDGGDAQGFVETLKEGDRVGVWARAMFPGWTNQVEAMAIEVRGSVI</sequence>
<dbReference type="EMBL" id="JBBPEH010000001">
    <property type="protein sequence ID" value="KAK7544875.1"/>
    <property type="molecule type" value="Genomic_DNA"/>
</dbReference>
<proteinExistence type="predicted"/>
<keyword evidence="3" id="KW-1185">Reference proteome</keyword>
<dbReference type="RefSeq" id="XP_066660110.1">
    <property type="nucleotide sequence ID" value="XM_066802722.1"/>
</dbReference>
<evidence type="ECO:0000313" key="3">
    <source>
        <dbReference type="Proteomes" id="UP001360953"/>
    </source>
</evidence>
<name>A0ABR1MDJ3_9PEZI</name>
<reference evidence="2 3" key="1">
    <citation type="submission" date="2024-04" db="EMBL/GenBank/DDBJ databases">
        <title>Phyllosticta paracitricarpa is synonymous to the EU quarantine fungus P. citricarpa based on phylogenomic analyses.</title>
        <authorList>
            <consortium name="Lawrence Berkeley National Laboratory"/>
            <person name="Van ingen-buijs V.A."/>
            <person name="Van westerhoven A.C."/>
            <person name="Haridas S."/>
            <person name="Skiadas P."/>
            <person name="Martin F."/>
            <person name="Groenewald J.Z."/>
            <person name="Crous P.W."/>
            <person name="Seidl M.F."/>
        </authorList>
    </citation>
    <scope>NUCLEOTIDE SEQUENCE [LARGE SCALE GENOMIC DNA]</scope>
    <source>
        <strain evidence="2 3">CPC 17464</strain>
    </source>
</reference>
<feature type="compositionally biased region" description="Low complexity" evidence="1">
    <location>
        <begin position="29"/>
        <end position="53"/>
    </location>
</feature>
<dbReference type="GeneID" id="92035628"/>
<evidence type="ECO:0000256" key="1">
    <source>
        <dbReference type="SAM" id="MobiDB-lite"/>
    </source>
</evidence>
<dbReference type="Proteomes" id="UP001360953">
    <property type="component" value="Unassembled WGS sequence"/>
</dbReference>
<feature type="region of interest" description="Disordered" evidence="1">
    <location>
        <begin position="29"/>
        <end position="66"/>
    </location>
</feature>
<organism evidence="2 3">
    <name type="scientific">Phyllosticta citribraziliensis</name>
    <dbReference type="NCBI Taxonomy" id="989973"/>
    <lineage>
        <taxon>Eukaryota</taxon>
        <taxon>Fungi</taxon>
        <taxon>Dikarya</taxon>
        <taxon>Ascomycota</taxon>
        <taxon>Pezizomycotina</taxon>
        <taxon>Dothideomycetes</taxon>
        <taxon>Dothideomycetes incertae sedis</taxon>
        <taxon>Botryosphaeriales</taxon>
        <taxon>Phyllostictaceae</taxon>
        <taxon>Phyllosticta</taxon>
    </lineage>
</organism>
<comment type="caution">
    <text evidence="2">The sequence shown here is derived from an EMBL/GenBank/DDBJ whole genome shotgun (WGS) entry which is preliminary data.</text>
</comment>
<evidence type="ECO:0000313" key="2">
    <source>
        <dbReference type="EMBL" id="KAK7544875.1"/>
    </source>
</evidence>